<reference evidence="2 3" key="1">
    <citation type="submission" date="2020-08" db="EMBL/GenBank/DDBJ databases">
        <title>Genomic Encyclopedia of Type Strains, Phase IV (KMG-IV): sequencing the most valuable type-strain genomes for metagenomic binning, comparative biology and taxonomic classification.</title>
        <authorList>
            <person name="Goeker M."/>
        </authorList>
    </citation>
    <scope>NUCLEOTIDE SEQUENCE [LARGE SCALE GENOMIC DNA]</scope>
    <source>
        <strain evidence="2 3">DSM 103462</strain>
    </source>
</reference>
<feature type="chain" id="PRO_5030618658" description="Lipoprotein" evidence="1">
    <location>
        <begin position="27"/>
        <end position="626"/>
    </location>
</feature>
<name>A0A7W8G9F5_9SPIR</name>
<dbReference type="Proteomes" id="UP000518887">
    <property type="component" value="Unassembled WGS sequence"/>
</dbReference>
<feature type="signal peptide" evidence="1">
    <location>
        <begin position="1"/>
        <end position="26"/>
    </location>
</feature>
<accession>A0A7W8G9F5</accession>
<gene>
    <name evidence="2" type="ORF">HNP76_001671</name>
</gene>
<evidence type="ECO:0000313" key="3">
    <source>
        <dbReference type="Proteomes" id="UP000518887"/>
    </source>
</evidence>
<evidence type="ECO:0008006" key="4">
    <source>
        <dbReference type="Google" id="ProtNLM"/>
    </source>
</evidence>
<keyword evidence="1" id="KW-0732">Signal</keyword>
<keyword evidence="3" id="KW-1185">Reference proteome</keyword>
<protein>
    <recommendedName>
        <fullName evidence="4">Lipoprotein</fullName>
    </recommendedName>
</protein>
<comment type="caution">
    <text evidence="2">The sequence shown here is derived from an EMBL/GenBank/DDBJ whole genome shotgun (WGS) entry which is preliminary data.</text>
</comment>
<dbReference type="AlphaFoldDB" id="A0A7W8G9F5"/>
<sequence>MKKQAITAVATLIFIAIATISCSSQISDSKGDEKELSVSNVLFNSVSRSLTADITAEDGAEVTLECNGKTEKAIVADKKIEVVLVEPFHDGIKGGSTYDVNISSEGYNGTQTEIAYWPKEELRLSCTDEQNVFIGGAKNFIQPEFMLKNYDESKVTTKIWFKILLTKGYETKETRTEITSTDTSTWNFSDMMDFLSDSNNIGKTIEVHFQITPNAPKDAENLASSGYVVLNCKKDVLANCANIVNNYGKFEVRLFAEEPSTLTTDIETAGGIVDYQWQISDNTEYTDEPNFTDIPGAYGKSFSLTKENEATVLGKTLRVKISQTFEGNTHEIISETYPVFHCVKTAELYYDDILSKGQKFDTTKIKGTLTDELGNTYSASDFDWAEISELSEKNEYTAGEAKDFLLTSSKNNFYDSVQSVFANVQFTLTEAELPQLSTETSSIEIGKVEFTTINKNLEISFNGGATYRDFPENEFAAKTGEKLYIRKRANGTPGCAGYVRESKPLVITVAEENIGKKAKGNSVIQELEAIGLTLKKTNKDGITTITPVLSFTEDIYEYEYTWLIDNNAALSWNGVTTNDNNELIIDTSKFGKDAYQIFCKVRIYIQGTQDHIDIISASAQTSLVVQ</sequence>
<dbReference type="RefSeq" id="WP_184659426.1">
    <property type="nucleotide sequence ID" value="NZ_CP031518.1"/>
</dbReference>
<evidence type="ECO:0000313" key="2">
    <source>
        <dbReference type="EMBL" id="MBB5226298.1"/>
    </source>
</evidence>
<organism evidence="2 3">
    <name type="scientific">Treponema ruminis</name>
    <dbReference type="NCBI Taxonomy" id="744515"/>
    <lineage>
        <taxon>Bacteria</taxon>
        <taxon>Pseudomonadati</taxon>
        <taxon>Spirochaetota</taxon>
        <taxon>Spirochaetia</taxon>
        <taxon>Spirochaetales</taxon>
        <taxon>Treponemataceae</taxon>
        <taxon>Treponema</taxon>
    </lineage>
</organism>
<proteinExistence type="predicted"/>
<dbReference type="PROSITE" id="PS51257">
    <property type="entry name" value="PROKAR_LIPOPROTEIN"/>
    <property type="match status" value="1"/>
</dbReference>
<evidence type="ECO:0000256" key="1">
    <source>
        <dbReference type="SAM" id="SignalP"/>
    </source>
</evidence>
<dbReference type="EMBL" id="JACHFQ010000005">
    <property type="protein sequence ID" value="MBB5226298.1"/>
    <property type="molecule type" value="Genomic_DNA"/>
</dbReference>